<evidence type="ECO:0000313" key="3">
    <source>
        <dbReference type="Proteomes" id="UP000199691"/>
    </source>
</evidence>
<dbReference type="Pfam" id="PF26312">
    <property type="entry name" value="DUF8083"/>
    <property type="match status" value="1"/>
</dbReference>
<accession>A0A1H0VXI4</accession>
<feature type="domain" description="DUF8083" evidence="1">
    <location>
        <begin position="5"/>
        <end position="283"/>
    </location>
</feature>
<protein>
    <recommendedName>
        <fullName evidence="1">DUF8083 domain-containing protein</fullName>
    </recommendedName>
</protein>
<keyword evidence="3" id="KW-1185">Reference proteome</keyword>
<dbReference type="RefSeq" id="WP_090102337.1">
    <property type="nucleotide sequence ID" value="NZ_FNIX01000016.1"/>
</dbReference>
<evidence type="ECO:0000259" key="1">
    <source>
        <dbReference type="Pfam" id="PF26312"/>
    </source>
</evidence>
<gene>
    <name evidence="2" type="ORF">SAMN05421507_11659</name>
</gene>
<proteinExistence type="predicted"/>
<dbReference type="EMBL" id="FNIX01000016">
    <property type="protein sequence ID" value="SDP83222.1"/>
    <property type="molecule type" value="Genomic_DNA"/>
</dbReference>
<dbReference type="InterPro" id="IPR058396">
    <property type="entry name" value="DUF8083"/>
</dbReference>
<dbReference type="AlphaFoldDB" id="A0A1H0VXI4"/>
<dbReference type="STRING" id="641025.SAMN05421507_11659"/>
<sequence length="286" mass="31069">MPRPFVAYLRVYEPLSVLGAPLAVKVEKALEKGPVPRSEAGDRERELWLRSQLGRKLLPGESFDVMTISPAEVPTSEAARVGPGPLVCPLDLRARSAAALVGFLASSPPILQDAALGLSPETVRARAAAVMAELSGGAVHVISTTWTVPLPWFALVDPAQRRVVLASAQDDPERQVSWRVAMADARRRVARALKIVKSSLGDEGPATVLADTGRWLEHFHPHSAVELDYGGLVQLLEDKDLLEDTSAADVNAIVDALEADDAEEVALRYETLREFWGELARRERHG</sequence>
<dbReference type="Proteomes" id="UP000199691">
    <property type="component" value="Unassembled WGS sequence"/>
</dbReference>
<name>A0A1H0VXI4_9PSEU</name>
<reference evidence="3" key="1">
    <citation type="submission" date="2016-10" db="EMBL/GenBank/DDBJ databases">
        <authorList>
            <person name="Varghese N."/>
            <person name="Submissions S."/>
        </authorList>
    </citation>
    <scope>NUCLEOTIDE SEQUENCE [LARGE SCALE GENOMIC DNA]</scope>
    <source>
        <strain evidence="3">CGMCC 4.6609</strain>
    </source>
</reference>
<evidence type="ECO:0000313" key="2">
    <source>
        <dbReference type="EMBL" id="SDP83222.1"/>
    </source>
</evidence>
<organism evidence="2 3">
    <name type="scientific">Lentzea jiangxiensis</name>
    <dbReference type="NCBI Taxonomy" id="641025"/>
    <lineage>
        <taxon>Bacteria</taxon>
        <taxon>Bacillati</taxon>
        <taxon>Actinomycetota</taxon>
        <taxon>Actinomycetes</taxon>
        <taxon>Pseudonocardiales</taxon>
        <taxon>Pseudonocardiaceae</taxon>
        <taxon>Lentzea</taxon>
    </lineage>
</organism>
<dbReference type="OrthoDB" id="4961314at2"/>